<dbReference type="InterPro" id="IPR007869">
    <property type="entry name" value="Homing_endonuc_PI-Sce"/>
</dbReference>
<dbReference type="Gene3D" id="2.170.16.10">
    <property type="entry name" value="Hedgehog/Intein (Hint) domain"/>
    <property type="match status" value="1"/>
</dbReference>
<dbReference type="PROSITE" id="PS50819">
    <property type="entry name" value="INTEIN_ENDONUCLEASE"/>
    <property type="match status" value="1"/>
</dbReference>
<dbReference type="InterPro" id="IPR006142">
    <property type="entry name" value="INTEIN"/>
</dbReference>
<dbReference type="AlphaFoldDB" id="A0A9P6W5P6"/>
<feature type="domain" description="DOD-type homing endonuclease" evidence="1">
    <location>
        <begin position="205"/>
        <end position="360"/>
    </location>
</feature>
<dbReference type="OrthoDB" id="4037793at2759"/>
<accession>A0A9P6W5P6</accession>
<dbReference type="Proteomes" id="UP000750334">
    <property type="component" value="Unassembled WGS sequence"/>
</dbReference>
<dbReference type="Pfam" id="PF05204">
    <property type="entry name" value="Hom_end"/>
    <property type="match status" value="2"/>
</dbReference>
<evidence type="ECO:0000313" key="2">
    <source>
        <dbReference type="EMBL" id="KAG0665335.1"/>
    </source>
</evidence>
<evidence type="ECO:0000313" key="3">
    <source>
        <dbReference type="Proteomes" id="UP000750334"/>
    </source>
</evidence>
<comment type="caution">
    <text evidence="2">The sequence shown here is derived from an EMBL/GenBank/DDBJ whole genome shotgun (WGS) entry which is preliminary data.</text>
</comment>
<dbReference type="GO" id="GO:0003677">
    <property type="term" value="F:DNA binding"/>
    <property type="evidence" value="ECO:0007669"/>
    <property type="project" value="InterPro"/>
</dbReference>
<reference evidence="2 3" key="1">
    <citation type="submission" date="2020-11" db="EMBL/GenBank/DDBJ databases">
        <title>Kefir isolates.</title>
        <authorList>
            <person name="Marcisauskas S."/>
            <person name="Kim Y."/>
            <person name="Blasche S."/>
        </authorList>
    </citation>
    <scope>NUCLEOTIDE SEQUENCE [LARGE SCALE GENOMIC DNA]</scope>
    <source>
        <strain evidence="2 3">OG2</strain>
    </source>
</reference>
<dbReference type="InterPro" id="IPR007868">
    <property type="entry name" value="Hom_end_hint"/>
</dbReference>
<proteinExistence type="predicted"/>
<dbReference type="Gene3D" id="3.10.28.10">
    <property type="entry name" value="Homing endonucleases"/>
    <property type="match status" value="2"/>
</dbReference>
<dbReference type="InterPro" id="IPR027434">
    <property type="entry name" value="Homing_endonucl"/>
</dbReference>
<dbReference type="InterPro" id="IPR004042">
    <property type="entry name" value="Intein_endonuc_central"/>
</dbReference>
<dbReference type="EMBL" id="PUHR01000113">
    <property type="protein sequence ID" value="KAG0665335.1"/>
    <property type="molecule type" value="Genomic_DNA"/>
</dbReference>
<keyword evidence="3" id="KW-1185">Reference proteome</keyword>
<sequence>MADGKSKYIHDLTANEYVMSCDGTPARVISIRRDMQKTYSLIQRTKHRNITTALIDNNRCFSSVHGRMELNCSLTHPVNLTLFTKPVIERSFKHNHVMVRWIEVNEIVTPDGRSIRIPKYHNKTFTLTEEGQNDALNFKTTALRNATFIVHYTLQVRDLCHLDAQTRSRSKLCVKPILTGNGTLSHFLTGQYHLNTTAVQTMAWLIGLWIGDGTTVRPEISVDSLDTHLMDDLIELCKVWNIYPSYNDGPIPLRAKHVKLYYGKKPSNRKYYHNCKTNNPFWKAILDLNFKNEEDGCKQIPDFLWNDDIIIREKFLAGLIDADGYVSKNISQSGNLQVNIQTIYHSVMKGIVDIARSLGISATVTTKPERMEIIKGKEVHCQLTYDCALIGKTPLQNILFYCHSGHKIRNRPQTVERDPVYFAFDDSIRGLNHVYFIEVENTKTILLGNKMSANTCTDNCNHEQRQANRENNQKQCLALNSAQDAMLGIKTAAIDVNHVTWFLIHERSNENSIFKTRTQTKITSL</sequence>
<dbReference type="GO" id="GO:0016539">
    <property type="term" value="P:intein-mediated protein splicing"/>
    <property type="evidence" value="ECO:0007669"/>
    <property type="project" value="InterPro"/>
</dbReference>
<evidence type="ECO:0000259" key="1">
    <source>
        <dbReference type="PROSITE" id="PS50819"/>
    </source>
</evidence>
<dbReference type="GO" id="GO:0004519">
    <property type="term" value="F:endonuclease activity"/>
    <property type="evidence" value="ECO:0007669"/>
    <property type="project" value="InterPro"/>
</dbReference>
<protein>
    <recommendedName>
        <fullName evidence="1">DOD-type homing endonuclease domain-containing protein</fullName>
    </recommendedName>
</protein>
<name>A0A9P6W5P6_MAUEX</name>
<gene>
    <name evidence="2" type="ORF">C6P45_000473</name>
</gene>
<dbReference type="Pfam" id="PF05203">
    <property type="entry name" value="Hom_end_hint"/>
    <property type="match status" value="1"/>
</dbReference>
<dbReference type="SUPFAM" id="SSF51294">
    <property type="entry name" value="Hedgehog/intein (Hint) domain"/>
    <property type="match status" value="1"/>
</dbReference>
<dbReference type="PRINTS" id="PR00379">
    <property type="entry name" value="INTEIN"/>
</dbReference>
<dbReference type="SUPFAM" id="SSF55608">
    <property type="entry name" value="Homing endonucleases"/>
    <property type="match status" value="2"/>
</dbReference>
<organism evidence="2 3">
    <name type="scientific">Maudiozyma exigua</name>
    <name type="common">Yeast</name>
    <name type="synonym">Kazachstania exigua</name>
    <dbReference type="NCBI Taxonomy" id="34358"/>
    <lineage>
        <taxon>Eukaryota</taxon>
        <taxon>Fungi</taxon>
        <taxon>Dikarya</taxon>
        <taxon>Ascomycota</taxon>
        <taxon>Saccharomycotina</taxon>
        <taxon>Saccharomycetes</taxon>
        <taxon>Saccharomycetales</taxon>
        <taxon>Saccharomycetaceae</taxon>
        <taxon>Maudiozyma</taxon>
    </lineage>
</organism>
<dbReference type="InterPro" id="IPR036844">
    <property type="entry name" value="Hint_dom_sf"/>
</dbReference>